<name>A0ABW9K0F4_9FLAO</name>
<accession>A0ABW9K0F4</accession>
<evidence type="ECO:0000313" key="1">
    <source>
        <dbReference type="EMBL" id="MFN1216127.1"/>
    </source>
</evidence>
<dbReference type="RefSeq" id="WP_409355812.1">
    <property type="nucleotide sequence ID" value="NZ_JBJXVJ010000001.1"/>
</dbReference>
<proteinExistence type="predicted"/>
<evidence type="ECO:0000313" key="2">
    <source>
        <dbReference type="Proteomes" id="UP001634154"/>
    </source>
</evidence>
<evidence type="ECO:0008006" key="3">
    <source>
        <dbReference type="Google" id="ProtNLM"/>
    </source>
</evidence>
<reference evidence="1 2" key="1">
    <citation type="submission" date="2024-12" db="EMBL/GenBank/DDBJ databases">
        <title>Draft genome sequence of Chryseobacterium kwangjuense AG447.</title>
        <authorList>
            <person name="Cheptsov V.S."/>
            <person name="Belov A."/>
            <person name="Zavarzina A.G."/>
        </authorList>
    </citation>
    <scope>NUCLEOTIDE SEQUENCE [LARGE SCALE GENOMIC DNA]</scope>
    <source>
        <strain evidence="1 2">AG447</strain>
    </source>
</reference>
<dbReference type="Proteomes" id="UP001634154">
    <property type="component" value="Unassembled WGS sequence"/>
</dbReference>
<organism evidence="1 2">
    <name type="scientific">Chryseobacterium kwangjuense</name>
    <dbReference type="NCBI Taxonomy" id="267125"/>
    <lineage>
        <taxon>Bacteria</taxon>
        <taxon>Pseudomonadati</taxon>
        <taxon>Bacteroidota</taxon>
        <taxon>Flavobacteriia</taxon>
        <taxon>Flavobacteriales</taxon>
        <taxon>Weeksellaceae</taxon>
        <taxon>Chryseobacterium group</taxon>
        <taxon>Chryseobacterium</taxon>
    </lineage>
</organism>
<protein>
    <recommendedName>
        <fullName evidence="3">Lipoprotein</fullName>
    </recommendedName>
</protein>
<gene>
    <name evidence="1" type="ORF">ACKW6Q_03985</name>
</gene>
<dbReference type="EMBL" id="JBJXVJ010000001">
    <property type="protein sequence ID" value="MFN1216127.1"/>
    <property type="molecule type" value="Genomic_DNA"/>
</dbReference>
<comment type="caution">
    <text evidence="1">The sequence shown here is derived from an EMBL/GenBank/DDBJ whole genome shotgun (WGS) entry which is preliminary data.</text>
</comment>
<keyword evidence="2" id="KW-1185">Reference proteome</keyword>
<sequence length="227" mass="25631">MKKIIPVLALLTLMCCKEKPQKKNQESVRKTPAAPVSENTAKDAVYKEFKPERIQGLKMKGFNVNGAFSIDGNTFVAGSYESVDGNITLPDTEKDWSKRLLVLNSNKEIIYKSPGTGETYLYEPHFYRNNQDGNIIIVCQLAYEYFFGGDAFILKDGKIKYLGNLDIEPNNEEKSITDVLKIKESKDGITFTFDADSLVLKPGNEDKVIKNNQVKYLYDGSSLKLYQ</sequence>